<dbReference type="AlphaFoldDB" id="A0A3Q7H671"/>
<dbReference type="Gramene" id="Solyc07g017908.1.1">
    <property type="protein sequence ID" value="Solyc07g017908.1.1.1"/>
    <property type="gene ID" value="Solyc07g017908.1"/>
</dbReference>
<feature type="domain" description="Reverse transcriptase" evidence="1">
    <location>
        <begin position="1"/>
        <end position="103"/>
    </location>
</feature>
<dbReference type="InterPro" id="IPR043502">
    <property type="entry name" value="DNA/RNA_pol_sf"/>
</dbReference>
<protein>
    <recommendedName>
        <fullName evidence="1">Reverse transcriptase domain-containing protein</fullName>
    </recommendedName>
</protein>
<evidence type="ECO:0000313" key="3">
    <source>
        <dbReference type="Proteomes" id="UP000004994"/>
    </source>
</evidence>
<proteinExistence type="predicted"/>
<dbReference type="Proteomes" id="UP000004994">
    <property type="component" value="Chromosome 7"/>
</dbReference>
<dbReference type="PANTHER" id="PTHR24559:SF436">
    <property type="entry name" value="RNA-DIRECTED DNA POLYMERASE HOMOLOG"/>
    <property type="match status" value="1"/>
</dbReference>
<reference evidence="2" key="1">
    <citation type="journal article" date="2012" name="Nature">
        <title>The tomato genome sequence provides insights into fleshy fruit evolution.</title>
        <authorList>
            <consortium name="Tomato Genome Consortium"/>
        </authorList>
    </citation>
    <scope>NUCLEOTIDE SEQUENCE [LARGE SCALE GENOMIC DNA]</scope>
    <source>
        <strain evidence="2">cv. Heinz 1706</strain>
    </source>
</reference>
<dbReference type="FunFam" id="3.30.70.270:FF:000003">
    <property type="entry name" value="Transposon Ty3-G Gag-Pol polyprotein"/>
    <property type="match status" value="1"/>
</dbReference>
<dbReference type="PROSITE" id="PS50878">
    <property type="entry name" value="RT_POL"/>
    <property type="match status" value="1"/>
</dbReference>
<dbReference type="InterPro" id="IPR043128">
    <property type="entry name" value="Rev_trsase/Diguanyl_cyclase"/>
</dbReference>
<dbReference type="STRING" id="4081.A0A3Q7H671"/>
<evidence type="ECO:0000313" key="2">
    <source>
        <dbReference type="EnsemblPlants" id="Solyc07g017908.1.1.1"/>
    </source>
</evidence>
<dbReference type="PANTHER" id="PTHR24559">
    <property type="entry name" value="TRANSPOSON TY3-I GAG-POL POLYPROTEIN"/>
    <property type="match status" value="1"/>
</dbReference>
<dbReference type="Gene3D" id="3.10.10.10">
    <property type="entry name" value="HIV Type 1 Reverse Transcriptase, subunit A, domain 1"/>
    <property type="match status" value="1"/>
</dbReference>
<keyword evidence="3" id="KW-1185">Reference proteome</keyword>
<organism evidence="2">
    <name type="scientific">Solanum lycopersicum</name>
    <name type="common">Tomato</name>
    <name type="synonym">Lycopersicon esculentum</name>
    <dbReference type="NCBI Taxonomy" id="4081"/>
    <lineage>
        <taxon>Eukaryota</taxon>
        <taxon>Viridiplantae</taxon>
        <taxon>Streptophyta</taxon>
        <taxon>Embryophyta</taxon>
        <taxon>Tracheophyta</taxon>
        <taxon>Spermatophyta</taxon>
        <taxon>Magnoliopsida</taxon>
        <taxon>eudicotyledons</taxon>
        <taxon>Gunneridae</taxon>
        <taxon>Pentapetalae</taxon>
        <taxon>asterids</taxon>
        <taxon>lamiids</taxon>
        <taxon>Solanales</taxon>
        <taxon>Solanaceae</taxon>
        <taxon>Solanoideae</taxon>
        <taxon>Solaneae</taxon>
        <taxon>Solanum</taxon>
        <taxon>Solanum subgen. Lycopersicon</taxon>
    </lineage>
</organism>
<dbReference type="Gene3D" id="3.30.70.270">
    <property type="match status" value="1"/>
</dbReference>
<reference evidence="2" key="2">
    <citation type="submission" date="2019-01" db="UniProtKB">
        <authorList>
            <consortium name="EnsemblPlants"/>
        </authorList>
    </citation>
    <scope>IDENTIFICATION</scope>
    <source>
        <strain evidence="2">cv. Heinz 1706</strain>
    </source>
</reference>
<dbReference type="EnsemblPlants" id="Solyc07g017908.1.1">
    <property type="protein sequence ID" value="Solyc07g017908.1.1.1"/>
    <property type="gene ID" value="Solyc07g017908.1"/>
</dbReference>
<dbReference type="InterPro" id="IPR000477">
    <property type="entry name" value="RT_dom"/>
</dbReference>
<accession>A0A3Q7H671</accession>
<name>A0A3Q7H671_SOLLC</name>
<dbReference type="InParanoid" id="A0A3Q7H671"/>
<dbReference type="InterPro" id="IPR053134">
    <property type="entry name" value="RNA-dir_DNA_polymerase"/>
</dbReference>
<evidence type="ECO:0000259" key="1">
    <source>
        <dbReference type="PROSITE" id="PS50878"/>
    </source>
</evidence>
<dbReference type="Pfam" id="PF00078">
    <property type="entry name" value="RVT_1"/>
    <property type="match status" value="1"/>
</dbReference>
<dbReference type="OMA" id="NIPAAFC"/>
<dbReference type="CDD" id="cd01647">
    <property type="entry name" value="RT_LTR"/>
    <property type="match status" value="1"/>
</dbReference>
<sequence length="125" mass="15038">MEGDEPKTTCVTRYEVYEWLVMPFGSINAPDSFCTLMKKIFNPYLDKFVVVYFDDIVIYSSTLEKHVEHLRKVFQVLRENHIYVKRKKCKFSQHEVHLFGHVIRQGKYSCMRHRFGQSRSRRCPQ</sequence>
<dbReference type="SUPFAM" id="SSF56672">
    <property type="entry name" value="DNA/RNA polymerases"/>
    <property type="match status" value="1"/>
</dbReference>